<proteinExistence type="predicted"/>
<dbReference type="Proteomes" id="UP001281147">
    <property type="component" value="Unassembled WGS sequence"/>
</dbReference>
<evidence type="ECO:0000313" key="2">
    <source>
        <dbReference type="Proteomes" id="UP001281147"/>
    </source>
</evidence>
<gene>
    <name evidence="1" type="ORF">LTR37_002552</name>
</gene>
<dbReference type="EMBL" id="JAUTXU010000014">
    <property type="protein sequence ID" value="KAK3722119.1"/>
    <property type="molecule type" value="Genomic_DNA"/>
</dbReference>
<keyword evidence="2" id="KW-1185">Reference proteome</keyword>
<evidence type="ECO:0000313" key="1">
    <source>
        <dbReference type="EMBL" id="KAK3722119.1"/>
    </source>
</evidence>
<protein>
    <submittedName>
        <fullName evidence="1">Uncharacterized protein</fullName>
    </submittedName>
</protein>
<sequence length="546" mass="57464">MQLLPLVGFISLAAAQSTSEAQDTTAFALSYGYPLLAWQSAYAPVVGEIGANIWNHARELRSAEDRTVVKPNVDTLYSTLVYDLSQSDVEITIPDVPEDSFKLFSFYDPFGDNFANIGTGGFFEPGSYLVRPYDRPGGSSNVGLQIVSLGGSSTGYIGSINSPTLYGILLVRWGVNATNADTVHGWQDQCEVNVLAPAGSTMNTTAPPRLESLISVYDEENRPAENVLNLLARFAPSNAPSELEAAGISDGDYMPVSSVDLPQANSTALAMAMQAAADPDNLVTLNNGWSVLSPELIGVYGTNYALRTIIAISGYLALRNPYAVYPTYSNDSEADANAFLTIGADEAVFITFSGKPPLQEAGFWSLTAYGDDYFLIPNDEDVYALGDRSNITYANGQRVYGFNNDDRDGVFQILIQPADVAPPANWTNNWLPAPSGGGEVIAQLRFFAGEDPLINGDYVYPVLEKMAALGSSASSSGNGTSSSDSTPTSSPDSSPTSGSGSSSGPSSGSSASPTSGSTGESASSSLVGSALLAFLVCLTATIFIFP</sequence>
<accession>A0ACC3NS12</accession>
<organism evidence="1 2">
    <name type="scientific">Vermiconidia calcicola</name>
    <dbReference type="NCBI Taxonomy" id="1690605"/>
    <lineage>
        <taxon>Eukaryota</taxon>
        <taxon>Fungi</taxon>
        <taxon>Dikarya</taxon>
        <taxon>Ascomycota</taxon>
        <taxon>Pezizomycotina</taxon>
        <taxon>Dothideomycetes</taxon>
        <taxon>Dothideomycetidae</taxon>
        <taxon>Mycosphaerellales</taxon>
        <taxon>Extremaceae</taxon>
        <taxon>Vermiconidia</taxon>
    </lineage>
</organism>
<comment type="caution">
    <text evidence="1">The sequence shown here is derived from an EMBL/GenBank/DDBJ whole genome shotgun (WGS) entry which is preliminary data.</text>
</comment>
<name>A0ACC3NS12_9PEZI</name>
<reference evidence="1" key="1">
    <citation type="submission" date="2023-07" db="EMBL/GenBank/DDBJ databases">
        <title>Black Yeasts Isolated from many extreme environments.</title>
        <authorList>
            <person name="Coleine C."/>
            <person name="Stajich J.E."/>
            <person name="Selbmann L."/>
        </authorList>
    </citation>
    <scope>NUCLEOTIDE SEQUENCE</scope>
    <source>
        <strain evidence="1">CCFEE 5714</strain>
    </source>
</reference>